<dbReference type="CDD" id="cd03064">
    <property type="entry name" value="TRX_Fd_NuoE"/>
    <property type="match status" value="1"/>
</dbReference>
<evidence type="ECO:0000256" key="2">
    <source>
        <dbReference type="ARBA" id="ARBA00022714"/>
    </source>
</evidence>
<keyword evidence="2 7" id="KW-0001">2Fe-2S</keyword>
<dbReference type="SUPFAM" id="SSF52833">
    <property type="entry name" value="Thioredoxin-like"/>
    <property type="match status" value="1"/>
</dbReference>
<evidence type="ECO:0000256" key="5">
    <source>
        <dbReference type="ARBA" id="ARBA00023014"/>
    </source>
</evidence>
<dbReference type="EMBL" id="FWXI01000002">
    <property type="protein sequence ID" value="SMC37355.1"/>
    <property type="molecule type" value="Genomic_DNA"/>
</dbReference>
<dbReference type="Pfam" id="PF01257">
    <property type="entry name" value="2Fe-2S_thioredx"/>
    <property type="match status" value="1"/>
</dbReference>
<feature type="binding site" evidence="7">
    <location>
        <position position="74"/>
    </location>
    <ligand>
        <name>[2Fe-2S] cluster</name>
        <dbReference type="ChEBI" id="CHEBI:190135"/>
    </ligand>
</feature>
<feature type="binding site" evidence="7">
    <location>
        <position position="120"/>
    </location>
    <ligand>
        <name>[2Fe-2S] cluster</name>
        <dbReference type="ChEBI" id="CHEBI:190135"/>
    </ligand>
</feature>
<evidence type="ECO:0000256" key="1">
    <source>
        <dbReference type="ARBA" id="ARBA00010643"/>
    </source>
</evidence>
<evidence type="ECO:0000313" key="8">
    <source>
        <dbReference type="EMBL" id="SMC37355.1"/>
    </source>
</evidence>
<dbReference type="GO" id="GO:0046872">
    <property type="term" value="F:metal ion binding"/>
    <property type="evidence" value="ECO:0007669"/>
    <property type="project" value="UniProtKB-KW"/>
</dbReference>
<gene>
    <name evidence="8" type="ORF">SAMN04488500_1028</name>
</gene>
<name>A0A1W1YMC2_9FIRM</name>
<comment type="cofactor">
    <cofactor evidence="6">
        <name>[2Fe-2S] cluster</name>
        <dbReference type="ChEBI" id="CHEBI:190135"/>
    </cofactor>
</comment>
<organism evidence="8 9">
    <name type="scientific">Sporomusa malonica</name>
    <dbReference type="NCBI Taxonomy" id="112901"/>
    <lineage>
        <taxon>Bacteria</taxon>
        <taxon>Bacillati</taxon>
        <taxon>Bacillota</taxon>
        <taxon>Negativicutes</taxon>
        <taxon>Selenomonadales</taxon>
        <taxon>Sporomusaceae</taxon>
        <taxon>Sporomusa</taxon>
    </lineage>
</organism>
<evidence type="ECO:0000256" key="6">
    <source>
        <dbReference type="ARBA" id="ARBA00034078"/>
    </source>
</evidence>
<keyword evidence="4 7" id="KW-0408">Iron</keyword>
<evidence type="ECO:0000256" key="4">
    <source>
        <dbReference type="ARBA" id="ARBA00023004"/>
    </source>
</evidence>
<accession>A0A1W1YMC2</accession>
<proteinExistence type="inferred from homology"/>
<dbReference type="PANTHER" id="PTHR43342:SF2">
    <property type="entry name" value="POTENTIAL NAD-REDUCING HYDROGENASE SUBUNIT"/>
    <property type="match status" value="1"/>
</dbReference>
<dbReference type="InterPro" id="IPR042128">
    <property type="entry name" value="NuoE_dom"/>
</dbReference>
<evidence type="ECO:0000313" key="9">
    <source>
        <dbReference type="Proteomes" id="UP000192738"/>
    </source>
</evidence>
<dbReference type="Proteomes" id="UP000192738">
    <property type="component" value="Unassembled WGS sequence"/>
</dbReference>
<evidence type="ECO:0000256" key="7">
    <source>
        <dbReference type="PIRSR" id="PIRSR000216-1"/>
    </source>
</evidence>
<feature type="binding site" evidence="7">
    <location>
        <position position="116"/>
    </location>
    <ligand>
        <name>[2Fe-2S] cluster</name>
        <dbReference type="ChEBI" id="CHEBI:190135"/>
    </ligand>
</feature>
<dbReference type="PANTHER" id="PTHR43342">
    <property type="entry name" value="NADH-QUINONE OXIDOREDUCTASE, E SUBUNIT"/>
    <property type="match status" value="1"/>
</dbReference>
<sequence>MPANLEEWEQLPERDKQLINILNQVQEKLGYIPHDRLTKLARQAGVPESQLHGLVSFFNCFRSRPAGKHKLSICYGTACYARGASLINDRLVDELKLEDGEDTSADGFVTVDHIYCVGACSRAPLVMVDGQINGKIKSYKVPLMLEDLRKKG</sequence>
<reference evidence="8 9" key="1">
    <citation type="submission" date="2017-04" db="EMBL/GenBank/DDBJ databases">
        <authorList>
            <person name="Afonso C.L."/>
            <person name="Miller P.J."/>
            <person name="Scott M.A."/>
            <person name="Spackman E."/>
            <person name="Goraichik I."/>
            <person name="Dimitrov K.M."/>
            <person name="Suarez D.L."/>
            <person name="Swayne D.E."/>
        </authorList>
    </citation>
    <scope>NUCLEOTIDE SEQUENCE [LARGE SCALE GENOMIC DNA]</scope>
    <source>
        <strain evidence="8 9">DSM 5090</strain>
    </source>
</reference>
<dbReference type="RefSeq" id="WP_176215356.1">
    <property type="nucleotide sequence ID" value="NZ_CP155572.1"/>
</dbReference>
<dbReference type="PIRSF" id="PIRSF000216">
    <property type="entry name" value="NADH_DH_24kDa"/>
    <property type="match status" value="1"/>
</dbReference>
<dbReference type="InterPro" id="IPR036249">
    <property type="entry name" value="Thioredoxin-like_sf"/>
</dbReference>
<dbReference type="InterPro" id="IPR041921">
    <property type="entry name" value="NuoE_N"/>
</dbReference>
<dbReference type="Gene3D" id="1.10.10.1590">
    <property type="entry name" value="NADH-quinone oxidoreductase subunit E"/>
    <property type="match status" value="1"/>
</dbReference>
<comment type="similarity">
    <text evidence="1">Belongs to the complex I 24 kDa subunit family.</text>
</comment>
<dbReference type="GO" id="GO:0051537">
    <property type="term" value="F:2 iron, 2 sulfur cluster binding"/>
    <property type="evidence" value="ECO:0007669"/>
    <property type="project" value="UniProtKB-KW"/>
</dbReference>
<dbReference type="STRING" id="112901.SAMN04488500_1028"/>
<dbReference type="Gene3D" id="3.40.30.10">
    <property type="entry name" value="Glutaredoxin"/>
    <property type="match status" value="1"/>
</dbReference>
<evidence type="ECO:0000256" key="3">
    <source>
        <dbReference type="ARBA" id="ARBA00022723"/>
    </source>
</evidence>
<comment type="cofactor">
    <cofactor evidence="7">
        <name>[2Fe-2S] cluster</name>
        <dbReference type="ChEBI" id="CHEBI:190135"/>
    </cofactor>
    <text evidence="7">Binds 1 [2Fe-2S] cluster.</text>
</comment>
<dbReference type="GO" id="GO:0016491">
    <property type="term" value="F:oxidoreductase activity"/>
    <property type="evidence" value="ECO:0007669"/>
    <property type="project" value="InterPro"/>
</dbReference>
<protein>
    <submittedName>
        <fullName evidence="8">NADH-quinone oxidoreductase subunit E</fullName>
    </submittedName>
</protein>
<feature type="binding site" evidence="7">
    <location>
        <position position="79"/>
    </location>
    <ligand>
        <name>[2Fe-2S] cluster</name>
        <dbReference type="ChEBI" id="CHEBI:190135"/>
    </ligand>
</feature>
<dbReference type="InterPro" id="IPR028431">
    <property type="entry name" value="NADP_DH_HndA-like"/>
</dbReference>
<keyword evidence="3 7" id="KW-0479">Metal-binding</keyword>
<dbReference type="AlphaFoldDB" id="A0A1W1YMC2"/>
<keyword evidence="9" id="KW-1185">Reference proteome</keyword>
<dbReference type="InterPro" id="IPR002023">
    <property type="entry name" value="NuoE-like"/>
</dbReference>
<keyword evidence="5 7" id="KW-0411">Iron-sulfur</keyword>